<feature type="transmembrane region" description="Helical" evidence="2">
    <location>
        <begin position="36"/>
        <end position="61"/>
    </location>
</feature>
<evidence type="ECO:0008006" key="5">
    <source>
        <dbReference type="Google" id="ProtNLM"/>
    </source>
</evidence>
<keyword evidence="2" id="KW-1133">Transmembrane helix</keyword>
<organism evidence="3 4">
    <name type="scientific">Rugosimonospora acidiphila</name>
    <dbReference type="NCBI Taxonomy" id="556531"/>
    <lineage>
        <taxon>Bacteria</taxon>
        <taxon>Bacillati</taxon>
        <taxon>Actinomycetota</taxon>
        <taxon>Actinomycetes</taxon>
        <taxon>Micromonosporales</taxon>
        <taxon>Micromonosporaceae</taxon>
        <taxon>Rugosimonospora</taxon>
    </lineage>
</organism>
<feature type="transmembrane region" description="Helical" evidence="2">
    <location>
        <begin position="81"/>
        <end position="101"/>
    </location>
</feature>
<reference evidence="4" key="1">
    <citation type="journal article" date="2019" name="Int. J. Syst. Evol. Microbiol.">
        <title>The Global Catalogue of Microorganisms (GCM) 10K type strain sequencing project: providing services to taxonomists for standard genome sequencing and annotation.</title>
        <authorList>
            <consortium name="The Broad Institute Genomics Platform"/>
            <consortium name="The Broad Institute Genome Sequencing Center for Infectious Disease"/>
            <person name="Wu L."/>
            <person name="Ma J."/>
        </authorList>
    </citation>
    <scope>NUCLEOTIDE SEQUENCE [LARGE SCALE GENOMIC DNA]</scope>
    <source>
        <strain evidence="4">JCM 18304</strain>
    </source>
</reference>
<keyword evidence="2" id="KW-0472">Membrane</keyword>
<evidence type="ECO:0000256" key="2">
    <source>
        <dbReference type="SAM" id="Phobius"/>
    </source>
</evidence>
<feature type="transmembrane region" description="Helical" evidence="2">
    <location>
        <begin position="110"/>
        <end position="131"/>
    </location>
</feature>
<dbReference type="EMBL" id="BAABJQ010000008">
    <property type="protein sequence ID" value="GAA5186485.1"/>
    <property type="molecule type" value="Genomic_DNA"/>
</dbReference>
<dbReference type="Proteomes" id="UP001501570">
    <property type="component" value="Unassembled WGS sequence"/>
</dbReference>
<dbReference type="RefSeq" id="WP_345630472.1">
    <property type="nucleotide sequence ID" value="NZ_BAABJQ010000008.1"/>
</dbReference>
<accession>A0ABP9RU11</accession>
<feature type="region of interest" description="Disordered" evidence="1">
    <location>
        <begin position="195"/>
        <end position="216"/>
    </location>
</feature>
<sequence>MRSERLVQPIIAPGGSVGSGGPRPWRLGVRARKWTLVVHIASAGAWLGIDVVMAVLIFTSLASRGDTATVALCYQVLELVAVWPLFAAGLVCLATGLLLGLGSKYGLLRYWWVATKLALNLLLTGLVLLALRPGLAQLARVGRELAAGQHVDAALHGMIYPPIVSPIALIVALLLAVFKPWGRIRSTGGLPVAEAGGGGVPEEGPAPTLGAQPGID</sequence>
<proteinExistence type="predicted"/>
<name>A0ABP9RU11_9ACTN</name>
<gene>
    <name evidence="3" type="ORF">GCM10023322_32830</name>
</gene>
<feature type="transmembrane region" description="Helical" evidence="2">
    <location>
        <begin position="159"/>
        <end position="178"/>
    </location>
</feature>
<evidence type="ECO:0000256" key="1">
    <source>
        <dbReference type="SAM" id="MobiDB-lite"/>
    </source>
</evidence>
<protein>
    <recommendedName>
        <fullName evidence="5">DUF2269 domain-containing protein</fullName>
    </recommendedName>
</protein>
<evidence type="ECO:0000313" key="4">
    <source>
        <dbReference type="Proteomes" id="UP001501570"/>
    </source>
</evidence>
<keyword evidence="4" id="KW-1185">Reference proteome</keyword>
<keyword evidence="2" id="KW-0812">Transmembrane</keyword>
<comment type="caution">
    <text evidence="3">The sequence shown here is derived from an EMBL/GenBank/DDBJ whole genome shotgun (WGS) entry which is preliminary data.</text>
</comment>
<evidence type="ECO:0000313" key="3">
    <source>
        <dbReference type="EMBL" id="GAA5186485.1"/>
    </source>
</evidence>